<name>A0ACC4CRX9_POPAL</name>
<evidence type="ECO:0000313" key="2">
    <source>
        <dbReference type="Proteomes" id="UP000309997"/>
    </source>
</evidence>
<evidence type="ECO:0000313" key="1">
    <source>
        <dbReference type="EMBL" id="KAL3603359.1"/>
    </source>
</evidence>
<protein>
    <submittedName>
        <fullName evidence="1">Uncharacterized protein</fullName>
    </submittedName>
</protein>
<accession>A0ACC4CRX9</accession>
<organism evidence="1 2">
    <name type="scientific">Populus alba</name>
    <name type="common">White poplar</name>
    <dbReference type="NCBI Taxonomy" id="43335"/>
    <lineage>
        <taxon>Eukaryota</taxon>
        <taxon>Viridiplantae</taxon>
        <taxon>Streptophyta</taxon>
        <taxon>Embryophyta</taxon>
        <taxon>Tracheophyta</taxon>
        <taxon>Spermatophyta</taxon>
        <taxon>Magnoliopsida</taxon>
        <taxon>eudicotyledons</taxon>
        <taxon>Gunneridae</taxon>
        <taxon>Pentapetalae</taxon>
        <taxon>rosids</taxon>
        <taxon>fabids</taxon>
        <taxon>Malpighiales</taxon>
        <taxon>Salicaceae</taxon>
        <taxon>Saliceae</taxon>
        <taxon>Populus</taxon>
    </lineage>
</organism>
<comment type="caution">
    <text evidence="1">The sequence shown here is derived from an EMBL/GenBank/DDBJ whole genome shotgun (WGS) entry which is preliminary data.</text>
</comment>
<dbReference type="EMBL" id="RCHU02000002">
    <property type="protein sequence ID" value="KAL3603359.1"/>
    <property type="molecule type" value="Genomic_DNA"/>
</dbReference>
<reference evidence="1 2" key="1">
    <citation type="journal article" date="2024" name="Plant Biotechnol. J.">
        <title>Genome and CRISPR/Cas9 system of a widespread forest tree (Populus alba) in the world.</title>
        <authorList>
            <person name="Liu Y.J."/>
            <person name="Jiang P.F."/>
            <person name="Han X.M."/>
            <person name="Li X.Y."/>
            <person name="Wang H.M."/>
            <person name="Wang Y.J."/>
            <person name="Wang X.X."/>
            <person name="Zeng Q.Y."/>
        </authorList>
    </citation>
    <scope>NUCLEOTIDE SEQUENCE [LARGE SCALE GENOMIC DNA]</scope>
    <source>
        <strain evidence="2">cv. PAL-ZL1</strain>
    </source>
</reference>
<sequence length="972" mass="106681">MGSAEEKIKTGGIINGAQTNLLEEMKLLKEFQDHSGTRKAINSELWYACAGPLVSLPQVGSLVYYFPQGHSEQVAVSTKRSATSQIPNYPNLPSQLLCQVHNVTLHADKDTDEIHAQMSLQPVNSEKDVFPVPDFGLKPSKHPSEFFCKALTASDTSTHGGFSVPRRAAEKLFPPLDYSMQPPSQELVVRDLHDNTWTFRHIYRGEEPSALNEKSQLMVGVRHANRQQTTLPSSVLSADSMHIGVLAAAAHAAGNRSPFTIFYNPRACPSDFVIPLIKFRKTVFGTQVSVGMRFGMMFETEESGKRRYMGTIVGISDLDPLRWPGSKWRNLQVEWDEPGCSDKQNRVSSWEIETPESLFIFPSLTSGLKRPLQSGFLGDTEWGGLVKKPLALLPGNGNASLPYASMSNMYSEQLINMLMKPQAVNYPGICGTALPEASAVKVASLDVKNMQASINQMPQLNQSGITPIGNQNYSQICLDQSNAMNSSSSKANVAGKSPLSKVENQASVGIVDGKLKAKPEHLPDQLSQPTSTGECIVQKPISCPMNQQNATNHLVFQNQNQGQSQLQTSLWPMQALAESSLLNSQQIRASPADATTPNCSHPFLDAGEWISHPMSMDSMYRSGPLSMFGLQDPSAVSPEATNPSLPFMNQDAWDHQMSNLRILSQANQLIPLAQQEPCSFNSGAVKDSSDESNDQSGIYGSLNIDASNGGSVYDRSVSSAILDEFCTFKDADLQNASDCLVGNLSSSQDVQSQITSASLADSQAFSRQDFPDSSGGTSSNNIEFDNSNLLLNNSWQQVAPRVRTYTKVQKTGSVGRSIDVSSFKNYEELCSAIECMFGLDGLLNNPKGSGWKLVYVDYENDVLLIGDDPWELGLERNNMLLGGPGTAEPVGNRSISPDMTVAVNILRIRAMFFILFMYSIAIYSTAMDKCTYQRDWPEAPDHRTQSRRGKHQYLDRKRGGTNRSFLNELCFS</sequence>
<gene>
    <name evidence="1" type="ORF">D5086_004218</name>
</gene>
<dbReference type="Proteomes" id="UP000309997">
    <property type="component" value="Unassembled WGS sequence"/>
</dbReference>
<proteinExistence type="predicted"/>
<keyword evidence="2" id="KW-1185">Reference proteome</keyword>